<evidence type="ECO:0000313" key="3">
    <source>
        <dbReference type="Proteomes" id="UP000789901"/>
    </source>
</evidence>
<gene>
    <name evidence="2" type="ORF">GMARGA_LOCUS9763</name>
</gene>
<accession>A0ABN7UTA9</accession>
<name>A0ABN7UTA9_GIGMA</name>
<organism evidence="2 3">
    <name type="scientific">Gigaspora margarita</name>
    <dbReference type="NCBI Taxonomy" id="4874"/>
    <lineage>
        <taxon>Eukaryota</taxon>
        <taxon>Fungi</taxon>
        <taxon>Fungi incertae sedis</taxon>
        <taxon>Mucoromycota</taxon>
        <taxon>Glomeromycotina</taxon>
        <taxon>Glomeromycetes</taxon>
        <taxon>Diversisporales</taxon>
        <taxon>Gigasporaceae</taxon>
        <taxon>Gigaspora</taxon>
    </lineage>
</organism>
<comment type="caution">
    <text evidence="2">The sequence shown here is derived from an EMBL/GenBank/DDBJ whole genome shotgun (WGS) entry which is preliminary data.</text>
</comment>
<dbReference type="EMBL" id="CAJVQB010005321">
    <property type="protein sequence ID" value="CAG8658694.1"/>
    <property type="molecule type" value="Genomic_DNA"/>
</dbReference>
<keyword evidence="1" id="KW-1133">Transmembrane helix</keyword>
<protein>
    <submittedName>
        <fullName evidence="2">4716_t:CDS:1</fullName>
    </submittedName>
</protein>
<dbReference type="Proteomes" id="UP000789901">
    <property type="component" value="Unassembled WGS sequence"/>
</dbReference>
<proteinExistence type="predicted"/>
<evidence type="ECO:0000313" key="2">
    <source>
        <dbReference type="EMBL" id="CAG8658694.1"/>
    </source>
</evidence>
<keyword evidence="1" id="KW-0812">Transmembrane</keyword>
<sequence>MEESNRLSVFSNSDMANSENHSNYHTYVVSHIVRPSKEYSLIFSSVILILLSILLLLILLLGSSKTIYLSKFPFDESIKYITKKKDIAFTLYSYCLDNSCTTPSLLNNFDKLLSFSEITDKSSNQKCLDIPISSIPTPSIPNVLSSVKAAVSAVSSAVIDASNTAANTAANTAREIAVAAPGLLSELLSAFDNFKPRSPTANFVDIGSQITGPDIYLATISTSFSTAATILLFIDSCNLIKKVRGTKNNVVIGANNFL</sequence>
<evidence type="ECO:0000256" key="1">
    <source>
        <dbReference type="SAM" id="Phobius"/>
    </source>
</evidence>
<keyword evidence="1" id="KW-0472">Membrane</keyword>
<keyword evidence="3" id="KW-1185">Reference proteome</keyword>
<reference evidence="2 3" key="1">
    <citation type="submission" date="2021-06" db="EMBL/GenBank/DDBJ databases">
        <authorList>
            <person name="Kallberg Y."/>
            <person name="Tangrot J."/>
            <person name="Rosling A."/>
        </authorList>
    </citation>
    <scope>NUCLEOTIDE SEQUENCE [LARGE SCALE GENOMIC DNA]</scope>
    <source>
        <strain evidence="2 3">120-4 pot B 10/14</strain>
    </source>
</reference>
<feature type="transmembrane region" description="Helical" evidence="1">
    <location>
        <begin position="39"/>
        <end position="61"/>
    </location>
</feature>